<dbReference type="EMBL" id="CP028472">
    <property type="protein sequence ID" value="AVW89990.1"/>
    <property type="molecule type" value="Genomic_DNA"/>
</dbReference>
<evidence type="ECO:0000256" key="4">
    <source>
        <dbReference type="ARBA" id="ARBA00038858"/>
    </source>
</evidence>
<dbReference type="Pfam" id="PF02350">
    <property type="entry name" value="Epimerase_2"/>
    <property type="match status" value="1"/>
</dbReference>
<organism evidence="7 8">
    <name type="scientific">Celeribacter baekdonensis</name>
    <dbReference type="NCBI Taxonomy" id="875171"/>
    <lineage>
        <taxon>Bacteria</taxon>
        <taxon>Pseudomonadati</taxon>
        <taxon>Pseudomonadota</taxon>
        <taxon>Alphaproteobacteria</taxon>
        <taxon>Rhodobacterales</taxon>
        <taxon>Roseobacteraceae</taxon>
        <taxon>Celeribacter</taxon>
    </lineage>
</organism>
<dbReference type="EC" id="5.1.3.14" evidence="4"/>
<accession>A0A2R4LYI3</accession>
<feature type="domain" description="UDP-N-acetylglucosamine 2-epimerase" evidence="6">
    <location>
        <begin position="31"/>
        <end position="374"/>
    </location>
</feature>
<dbReference type="Proteomes" id="UP000241447">
    <property type="component" value="Plasmid pCBLh4a"/>
</dbReference>
<dbReference type="PANTHER" id="PTHR43174">
    <property type="entry name" value="UDP-N-ACETYLGLUCOSAMINE 2-EPIMERASE"/>
    <property type="match status" value="1"/>
</dbReference>
<evidence type="ECO:0000313" key="8">
    <source>
        <dbReference type="Proteomes" id="UP000241447"/>
    </source>
</evidence>
<dbReference type="Gene3D" id="3.40.50.2000">
    <property type="entry name" value="Glycogen Phosphorylase B"/>
    <property type="match status" value="2"/>
</dbReference>
<gene>
    <name evidence="7" type="ORF">DA792_01795</name>
</gene>
<reference evidence="7 8" key="1">
    <citation type="submission" date="2018-03" db="EMBL/GenBank/DDBJ databases">
        <title>The Complete Genome of Celeribacter baekdonensis strain LH4, a Thiosulfate-Oxidizing Alphaproteobacterium Isolated from Gulf of Mexico Continental Slope Sediments.</title>
        <authorList>
            <person name="Flood B.E."/>
            <person name="Bailey J.V."/>
            <person name="Leprich D."/>
        </authorList>
    </citation>
    <scope>NUCLEOTIDE SEQUENCE [LARGE SCALE GENOMIC DNA]</scope>
    <source>
        <strain evidence="7 8">LH4</strain>
        <plasmid evidence="8">Plasmid pcblh4a</plasmid>
    </source>
</reference>
<dbReference type="NCBIfam" id="TIGR00236">
    <property type="entry name" value="wecB"/>
    <property type="match status" value="1"/>
</dbReference>
<geneLocation type="plasmid" evidence="8">
    <name>pcblh4a</name>
</geneLocation>
<dbReference type="OrthoDB" id="9803238at2"/>
<keyword evidence="1 5" id="KW-0413">Isomerase</keyword>
<evidence type="ECO:0000259" key="6">
    <source>
        <dbReference type="Pfam" id="PF02350"/>
    </source>
</evidence>
<dbReference type="KEGG" id="cbak:DA792_01795"/>
<dbReference type="InterPro" id="IPR029767">
    <property type="entry name" value="WecB-like"/>
</dbReference>
<keyword evidence="7" id="KW-0614">Plasmid</keyword>
<evidence type="ECO:0000256" key="5">
    <source>
        <dbReference type="RuleBase" id="RU003513"/>
    </source>
</evidence>
<sequence>MKNSEKNPVKNVAFVFGTRPEAIKVAPVIRAMQDRSDMRPIVISTGQHRDMLQSAMTEFDLKADADLDIMKPGQGLDQITARIITGLGAPLKDFGIDAVVVHGDTASTFAGALGAFYNRVPLVHLEAGLRSGHISSPFPEEANRKLVCQISDLHLAPTLVSADNLLHDGVDPDRIRVTGNTVVDAVRWAAAQPVPEHQDDPLAFLDGPDTRPIIIATVHRRESWGAPMREIAQALVDIARTHDVRIVMPLHLNPVVREAILPIVSGEDNIYPIEPLPYRQFCRLMIKAHLIVSDSSGAEEEGPSLGKPTLVLRDVTERPEAITAGAAVLIGRTRQAVRTKVSALLTDHILYDGMTRASGVYGDGQATARVLEALSDLFTGVISNAIPGIDFGAMPGKPQFAQTQPAA</sequence>
<evidence type="ECO:0000313" key="7">
    <source>
        <dbReference type="EMBL" id="AVW89990.1"/>
    </source>
</evidence>
<comment type="similarity">
    <text evidence="3 5">Belongs to the UDP-N-acetylglucosamine 2-epimerase family.</text>
</comment>
<protein>
    <recommendedName>
        <fullName evidence="4">UDP-N-acetylglucosamine 2-epimerase (non-hydrolyzing)</fullName>
        <ecNumber evidence="4">5.1.3.14</ecNumber>
    </recommendedName>
</protein>
<dbReference type="CDD" id="cd03786">
    <property type="entry name" value="GTB_UDP-GlcNAc_2-Epimerase"/>
    <property type="match status" value="1"/>
</dbReference>
<dbReference type="GO" id="GO:0008761">
    <property type="term" value="F:UDP-N-acetylglucosamine 2-epimerase activity"/>
    <property type="evidence" value="ECO:0007669"/>
    <property type="project" value="UniProtKB-EC"/>
</dbReference>
<evidence type="ECO:0000256" key="1">
    <source>
        <dbReference type="ARBA" id="ARBA00023235"/>
    </source>
</evidence>
<name>A0A2R4LYI3_9RHOB</name>
<dbReference type="PANTHER" id="PTHR43174:SF2">
    <property type="entry name" value="UDP-N-ACETYLGLUCOSAMINE 2-EPIMERASE"/>
    <property type="match status" value="1"/>
</dbReference>
<evidence type="ECO:0000256" key="3">
    <source>
        <dbReference type="ARBA" id="ARBA00038209"/>
    </source>
</evidence>
<dbReference type="AlphaFoldDB" id="A0A2R4LYI3"/>
<dbReference type="SUPFAM" id="SSF53756">
    <property type="entry name" value="UDP-Glycosyltransferase/glycogen phosphorylase"/>
    <property type="match status" value="1"/>
</dbReference>
<proteinExistence type="inferred from homology"/>
<dbReference type="InterPro" id="IPR003331">
    <property type="entry name" value="UDP_GlcNAc_Epimerase_2_dom"/>
</dbReference>
<evidence type="ECO:0000256" key="2">
    <source>
        <dbReference type="ARBA" id="ARBA00036080"/>
    </source>
</evidence>
<comment type="catalytic activity">
    <reaction evidence="2">
        <text>UDP-N-acetyl-alpha-D-glucosamine = UDP-N-acetyl-alpha-D-mannosamine</text>
        <dbReference type="Rhea" id="RHEA:17213"/>
        <dbReference type="ChEBI" id="CHEBI:57705"/>
        <dbReference type="ChEBI" id="CHEBI:68623"/>
        <dbReference type="EC" id="5.1.3.14"/>
    </reaction>
</comment>